<accession>A0A6P6RTY4</accession>
<dbReference type="Proteomes" id="UP000515125">
    <property type="component" value="Unplaced"/>
</dbReference>
<feature type="compositionally biased region" description="Low complexity" evidence="1">
    <location>
        <begin position="361"/>
        <end position="375"/>
    </location>
</feature>
<dbReference type="InterPro" id="IPR000884">
    <property type="entry name" value="TSP1_rpt"/>
</dbReference>
<protein>
    <submittedName>
        <fullName evidence="4">Spondin-1</fullName>
    </submittedName>
</protein>
<dbReference type="PANTHER" id="PTHR11311">
    <property type="entry name" value="SPONDIN"/>
    <property type="match status" value="1"/>
</dbReference>
<keyword evidence="2" id="KW-1133">Transmembrane helix</keyword>
<dbReference type="PANTHER" id="PTHR11311:SF15">
    <property type="entry name" value="SPONDIN-2"/>
    <property type="match status" value="1"/>
</dbReference>
<sequence>MSEWSEWSPCAGPCGAGETGFSEWSPCSASCGGGQRHRQRLMPIEQQQMLTPPQQMMMQQQQMMMQQQQMMMQQQQQPWGFHGAGGFTDTQVESCNDHDCVATECLYSSWGPWGPCAGPCGFGNRERRRQVLFQPQGVVCEHPLLEVSECNNAEACEGGCLLSEWSAWSGCSSCSAGGTPEVRHREVLVPGAPCPLRMESRPCVCNAAAGGIASGEAAPDCPEGEWGEWGPCGAGCVRYRLRLLPKTAADTSVSFCARRMEEAACETPCGGGRVEEGVRASALTAQFLRGGDRSGENEDSEAASRVVLLRGILLGMLVTTVVILLFIVLKRKELRARAAFSPVQQWSGEEGDSSVVDEGLESSSRNSSKSSSEESLNTMAIEQDEPFWEGGASDDEAAQLKQPAAASAAAPKSSAV</sequence>
<name>A0A6P6RTY4_9EIME</name>
<dbReference type="SUPFAM" id="SSF82895">
    <property type="entry name" value="TSP-1 type 1 repeat"/>
    <property type="match status" value="2"/>
</dbReference>
<feature type="compositionally biased region" description="Acidic residues" evidence="1">
    <location>
        <begin position="382"/>
        <end position="397"/>
    </location>
</feature>
<dbReference type="InterPro" id="IPR036383">
    <property type="entry name" value="TSP1_rpt_sf"/>
</dbReference>
<evidence type="ECO:0000256" key="1">
    <source>
        <dbReference type="SAM" id="MobiDB-lite"/>
    </source>
</evidence>
<organism evidence="3 4">
    <name type="scientific">Cyclospora cayetanensis</name>
    <dbReference type="NCBI Taxonomy" id="88456"/>
    <lineage>
        <taxon>Eukaryota</taxon>
        <taxon>Sar</taxon>
        <taxon>Alveolata</taxon>
        <taxon>Apicomplexa</taxon>
        <taxon>Conoidasida</taxon>
        <taxon>Coccidia</taxon>
        <taxon>Eucoccidiorida</taxon>
        <taxon>Eimeriorina</taxon>
        <taxon>Eimeriidae</taxon>
        <taxon>Cyclospora</taxon>
    </lineage>
</organism>
<dbReference type="InterPro" id="IPR051418">
    <property type="entry name" value="Spondin/Thrombospondin_T1"/>
</dbReference>
<keyword evidence="2" id="KW-0472">Membrane</keyword>
<keyword evidence="3" id="KW-1185">Reference proteome</keyword>
<reference evidence="4" key="1">
    <citation type="submission" date="2025-08" db="UniProtKB">
        <authorList>
            <consortium name="RefSeq"/>
        </authorList>
    </citation>
    <scope>IDENTIFICATION</scope>
</reference>
<dbReference type="GeneID" id="34619534"/>
<dbReference type="PROSITE" id="PS50092">
    <property type="entry name" value="TSP1"/>
    <property type="match status" value="4"/>
</dbReference>
<keyword evidence="2" id="KW-0812">Transmembrane</keyword>
<evidence type="ECO:0000256" key="2">
    <source>
        <dbReference type="SAM" id="Phobius"/>
    </source>
</evidence>
<dbReference type="AlphaFoldDB" id="A0A6P6RTY4"/>
<dbReference type="SMART" id="SM00209">
    <property type="entry name" value="TSP1"/>
    <property type="match status" value="4"/>
</dbReference>
<dbReference type="Gene3D" id="2.20.100.10">
    <property type="entry name" value="Thrombospondin type-1 (TSP1) repeat"/>
    <property type="match status" value="3"/>
</dbReference>
<evidence type="ECO:0000313" key="3">
    <source>
        <dbReference type="Proteomes" id="UP000515125"/>
    </source>
</evidence>
<dbReference type="OrthoDB" id="354885at2759"/>
<dbReference type="RefSeq" id="XP_026191286.1">
    <property type="nucleotide sequence ID" value="XM_026335501.1"/>
</dbReference>
<proteinExistence type="predicted"/>
<feature type="compositionally biased region" description="Low complexity" evidence="1">
    <location>
        <begin position="399"/>
        <end position="416"/>
    </location>
</feature>
<gene>
    <name evidence="4" type="primary">LOC34619534</name>
</gene>
<feature type="transmembrane region" description="Helical" evidence="2">
    <location>
        <begin position="307"/>
        <end position="329"/>
    </location>
</feature>
<feature type="region of interest" description="Disordered" evidence="1">
    <location>
        <begin position="341"/>
        <end position="416"/>
    </location>
</feature>
<dbReference type="Pfam" id="PF00090">
    <property type="entry name" value="TSP_1"/>
    <property type="match status" value="4"/>
</dbReference>
<evidence type="ECO:0000313" key="4">
    <source>
        <dbReference type="RefSeq" id="XP_026191286.1"/>
    </source>
</evidence>